<protein>
    <recommendedName>
        <fullName evidence="4">STAS domain-containing protein</fullName>
    </recommendedName>
</protein>
<sequence>MTALRVEVRPGRPQPVVAVTGDLGARGGPLLAALVEYVAATAGSPVAVDLGGVFSVDAHGVAPVRHSGVVVVAASAPVRHLLTALGAPVVSGPVPGPRAAAPGRGAAARPVAGGRPGPAG</sequence>
<gene>
    <name evidence="2" type="ORF">SAMN06893096_104200</name>
</gene>
<accession>A0A239EM51</accession>
<evidence type="ECO:0000313" key="2">
    <source>
        <dbReference type="EMBL" id="SNS45706.1"/>
    </source>
</evidence>
<keyword evidence="3" id="KW-1185">Reference proteome</keyword>
<name>A0A239EM51_9ACTN</name>
<dbReference type="EMBL" id="FZOO01000004">
    <property type="protein sequence ID" value="SNS45706.1"/>
    <property type="molecule type" value="Genomic_DNA"/>
</dbReference>
<evidence type="ECO:0000256" key="1">
    <source>
        <dbReference type="SAM" id="MobiDB-lite"/>
    </source>
</evidence>
<dbReference type="Gene3D" id="3.30.750.24">
    <property type="entry name" value="STAS domain"/>
    <property type="match status" value="1"/>
</dbReference>
<evidence type="ECO:0000313" key="3">
    <source>
        <dbReference type="Proteomes" id="UP000198373"/>
    </source>
</evidence>
<dbReference type="AlphaFoldDB" id="A0A239EM51"/>
<organism evidence="2 3">
    <name type="scientific">Geodermatophilus pulveris</name>
    <dbReference type="NCBI Taxonomy" id="1564159"/>
    <lineage>
        <taxon>Bacteria</taxon>
        <taxon>Bacillati</taxon>
        <taxon>Actinomycetota</taxon>
        <taxon>Actinomycetes</taxon>
        <taxon>Geodermatophilales</taxon>
        <taxon>Geodermatophilaceae</taxon>
        <taxon>Geodermatophilus</taxon>
    </lineage>
</organism>
<feature type="compositionally biased region" description="Low complexity" evidence="1">
    <location>
        <begin position="93"/>
        <end position="113"/>
    </location>
</feature>
<dbReference type="InterPro" id="IPR036513">
    <property type="entry name" value="STAS_dom_sf"/>
</dbReference>
<proteinExistence type="predicted"/>
<evidence type="ECO:0008006" key="4">
    <source>
        <dbReference type="Google" id="ProtNLM"/>
    </source>
</evidence>
<reference evidence="3" key="1">
    <citation type="submission" date="2017-06" db="EMBL/GenBank/DDBJ databases">
        <authorList>
            <person name="Varghese N."/>
            <person name="Submissions S."/>
        </authorList>
    </citation>
    <scope>NUCLEOTIDE SEQUENCE [LARGE SCALE GENOMIC DNA]</scope>
    <source>
        <strain evidence="3">DSM 46839</strain>
    </source>
</reference>
<feature type="region of interest" description="Disordered" evidence="1">
    <location>
        <begin position="93"/>
        <end position="120"/>
    </location>
</feature>
<dbReference type="Proteomes" id="UP000198373">
    <property type="component" value="Unassembled WGS sequence"/>
</dbReference>